<gene>
    <name evidence="2" type="ORF">HOLDEFILI_04108</name>
</gene>
<dbReference type="EMBL" id="ACCF01000258">
    <property type="protein sequence ID" value="EEF65766.1"/>
    <property type="molecule type" value="Genomic_DNA"/>
</dbReference>
<evidence type="ECO:0000313" key="2">
    <source>
        <dbReference type="EMBL" id="EEF65766.1"/>
    </source>
</evidence>
<name>B9YE34_9FIRM</name>
<protein>
    <submittedName>
        <fullName evidence="2">Uncharacterized protein</fullName>
    </submittedName>
</protein>
<organism evidence="2 3">
    <name type="scientific">Holdemania filiformis DSM 12042</name>
    <dbReference type="NCBI Taxonomy" id="545696"/>
    <lineage>
        <taxon>Bacteria</taxon>
        <taxon>Bacillati</taxon>
        <taxon>Bacillota</taxon>
        <taxon>Erysipelotrichia</taxon>
        <taxon>Erysipelotrichales</taxon>
        <taxon>Erysipelotrichaceae</taxon>
        <taxon>Holdemania</taxon>
    </lineage>
</organism>
<sequence>MLGFFDGVSENKNFIVQEEAAGWPKASISPAEQDRSDKSG</sequence>
<reference evidence="2 3" key="2">
    <citation type="submission" date="2009-02" db="EMBL/GenBank/DDBJ databases">
        <title>Draft genome sequence of Holdemania filiformis DSM 12042.</title>
        <authorList>
            <person name="Sudarsanam P."/>
            <person name="Ley R."/>
            <person name="Guruge J."/>
            <person name="Turnbaugh P.J."/>
            <person name="Mahowald M."/>
            <person name="Liep D."/>
            <person name="Gordon J."/>
        </authorList>
    </citation>
    <scope>NUCLEOTIDE SEQUENCE [LARGE SCALE GENOMIC DNA]</scope>
    <source>
        <strain evidence="2 3">DSM 12042</strain>
    </source>
</reference>
<dbReference type="AlphaFoldDB" id="B9YE34"/>
<comment type="caution">
    <text evidence="2">The sequence shown here is derived from an EMBL/GenBank/DDBJ whole genome shotgun (WGS) entry which is preliminary data.</text>
</comment>
<feature type="region of interest" description="Disordered" evidence="1">
    <location>
        <begin position="19"/>
        <end position="40"/>
    </location>
</feature>
<proteinExistence type="predicted"/>
<accession>B9YE34</accession>
<dbReference type="Proteomes" id="UP000005950">
    <property type="component" value="Unassembled WGS sequence"/>
</dbReference>
<reference evidence="2 3" key="1">
    <citation type="submission" date="2008-12" db="EMBL/GenBank/DDBJ databases">
        <authorList>
            <person name="Fulton L."/>
            <person name="Clifton S."/>
            <person name="Fulton B."/>
            <person name="Xu J."/>
            <person name="Minx P."/>
            <person name="Pepin K.H."/>
            <person name="Johnson M."/>
            <person name="Bhonagiri V."/>
            <person name="Nash W.E."/>
            <person name="Mardis E.R."/>
            <person name="Wilson R.K."/>
        </authorList>
    </citation>
    <scope>NUCLEOTIDE SEQUENCE [LARGE SCALE GENOMIC DNA]</scope>
    <source>
        <strain evidence="2 3">DSM 12042</strain>
    </source>
</reference>
<evidence type="ECO:0000256" key="1">
    <source>
        <dbReference type="SAM" id="MobiDB-lite"/>
    </source>
</evidence>
<evidence type="ECO:0000313" key="3">
    <source>
        <dbReference type="Proteomes" id="UP000005950"/>
    </source>
</evidence>
<dbReference type="HOGENOM" id="CLU_3290777_0_0_9"/>